<sequence length="266" mass="29653">MQTDTQENTTDNNSSSSKPPTGSPKRRDFLARFLEAQKKDPEFMTTQKVLTLTVTNMFSGSDTTAISLRTIFYNILRNPDVQQRLTAELAALRQQQGPADDAGGGYLKWTLLSEAPYLSAVIKESLRCHPAVGLLLERIVPATGLRACGVDIPPGTIVGCNAWVLHQNEEIFGPEPGAFQPARWIDADKEQRRLMDGALFSFGAGARSCIGRNISLLEMYKLVPAVLERFQLDLADPDREWRLFNAWFVKQSEFYVKISRRGATQG</sequence>
<dbReference type="InterPro" id="IPR036396">
    <property type="entry name" value="Cyt_P450_sf"/>
</dbReference>
<feature type="compositionally biased region" description="Low complexity" evidence="7">
    <location>
        <begin position="1"/>
        <end position="20"/>
    </location>
</feature>
<keyword evidence="4 6" id="KW-0560">Oxidoreductase</keyword>
<feature type="region of interest" description="Disordered" evidence="7">
    <location>
        <begin position="1"/>
        <end position="26"/>
    </location>
</feature>
<keyword evidence="6" id="KW-0503">Monooxygenase</keyword>
<dbReference type="EMBL" id="JBFXLU010000111">
    <property type="protein sequence ID" value="KAL2841283.1"/>
    <property type="molecule type" value="Genomic_DNA"/>
</dbReference>
<dbReference type="Gene3D" id="1.10.630.10">
    <property type="entry name" value="Cytochrome P450"/>
    <property type="match status" value="1"/>
</dbReference>
<evidence type="ECO:0000256" key="1">
    <source>
        <dbReference type="ARBA" id="ARBA00001971"/>
    </source>
</evidence>
<name>A0ABR4JML4_9EURO</name>
<gene>
    <name evidence="8" type="ORF">BJY01DRAFT_236448</name>
</gene>
<evidence type="ECO:0000256" key="3">
    <source>
        <dbReference type="ARBA" id="ARBA00022723"/>
    </source>
</evidence>
<evidence type="ECO:0000256" key="5">
    <source>
        <dbReference type="ARBA" id="ARBA00023004"/>
    </source>
</evidence>
<dbReference type="PANTHER" id="PTHR24305">
    <property type="entry name" value="CYTOCHROME P450"/>
    <property type="match status" value="1"/>
</dbReference>
<keyword evidence="6" id="KW-0349">Heme</keyword>
<keyword evidence="3 6" id="KW-0479">Metal-binding</keyword>
<comment type="caution">
    <text evidence="8">The sequence shown here is derived from an EMBL/GenBank/DDBJ whole genome shotgun (WGS) entry which is preliminary data.</text>
</comment>
<evidence type="ECO:0000256" key="6">
    <source>
        <dbReference type="RuleBase" id="RU000461"/>
    </source>
</evidence>
<protein>
    <submittedName>
        <fullName evidence="8">Cytochrome P450</fullName>
    </submittedName>
</protein>
<evidence type="ECO:0000256" key="4">
    <source>
        <dbReference type="ARBA" id="ARBA00023002"/>
    </source>
</evidence>
<dbReference type="PANTHER" id="PTHR24305:SF232">
    <property type="entry name" value="P450, PUTATIVE (EUROFUNG)-RELATED"/>
    <property type="match status" value="1"/>
</dbReference>
<dbReference type="InterPro" id="IPR001128">
    <property type="entry name" value="Cyt_P450"/>
</dbReference>
<dbReference type="PRINTS" id="PR00463">
    <property type="entry name" value="EP450I"/>
</dbReference>
<comment type="cofactor">
    <cofactor evidence="1">
        <name>heme</name>
        <dbReference type="ChEBI" id="CHEBI:30413"/>
    </cofactor>
</comment>
<dbReference type="Pfam" id="PF00067">
    <property type="entry name" value="p450"/>
    <property type="match status" value="1"/>
</dbReference>
<dbReference type="InterPro" id="IPR050121">
    <property type="entry name" value="Cytochrome_P450_monoxygenase"/>
</dbReference>
<dbReference type="InterPro" id="IPR002401">
    <property type="entry name" value="Cyt_P450_E_grp-I"/>
</dbReference>
<dbReference type="InterPro" id="IPR017972">
    <property type="entry name" value="Cyt_P450_CS"/>
</dbReference>
<dbReference type="PROSITE" id="PS00086">
    <property type="entry name" value="CYTOCHROME_P450"/>
    <property type="match status" value="1"/>
</dbReference>
<dbReference type="SUPFAM" id="SSF48264">
    <property type="entry name" value="Cytochrome P450"/>
    <property type="match status" value="1"/>
</dbReference>
<keyword evidence="5 6" id="KW-0408">Iron</keyword>
<reference evidence="8 9" key="1">
    <citation type="submission" date="2024-07" db="EMBL/GenBank/DDBJ databases">
        <title>Section-level genome sequencing and comparative genomics of Aspergillus sections Usti and Cavernicolus.</title>
        <authorList>
            <consortium name="Lawrence Berkeley National Laboratory"/>
            <person name="Nybo J.L."/>
            <person name="Vesth T.C."/>
            <person name="Theobald S."/>
            <person name="Frisvad J.C."/>
            <person name="Larsen T.O."/>
            <person name="Kjaerboelling I."/>
            <person name="Rothschild-Mancinelli K."/>
            <person name="Lyhne E.K."/>
            <person name="Kogle M.E."/>
            <person name="Barry K."/>
            <person name="Clum A."/>
            <person name="Na H."/>
            <person name="Ledsgaard L."/>
            <person name="Lin J."/>
            <person name="Lipzen A."/>
            <person name="Kuo A."/>
            <person name="Riley R."/>
            <person name="Mondo S."/>
            <person name="Labutti K."/>
            <person name="Haridas S."/>
            <person name="Pangalinan J."/>
            <person name="Salamov A.A."/>
            <person name="Simmons B.A."/>
            <person name="Magnuson J.K."/>
            <person name="Chen J."/>
            <person name="Drula E."/>
            <person name="Henrissat B."/>
            <person name="Wiebenga A."/>
            <person name="Lubbers R.J."/>
            <person name="Gomes A.C."/>
            <person name="Makela M.R."/>
            <person name="Stajich J."/>
            <person name="Grigoriev I.V."/>
            <person name="Mortensen U.H."/>
            <person name="De Vries R.P."/>
            <person name="Baker S.E."/>
            <person name="Andersen M.R."/>
        </authorList>
    </citation>
    <scope>NUCLEOTIDE SEQUENCE [LARGE SCALE GENOMIC DNA]</scope>
    <source>
        <strain evidence="8 9">CBS 123904</strain>
    </source>
</reference>
<dbReference type="PRINTS" id="PR00385">
    <property type="entry name" value="P450"/>
</dbReference>
<evidence type="ECO:0000313" key="9">
    <source>
        <dbReference type="Proteomes" id="UP001610446"/>
    </source>
</evidence>
<organism evidence="8 9">
    <name type="scientific">Aspergillus pseudoustus</name>
    <dbReference type="NCBI Taxonomy" id="1810923"/>
    <lineage>
        <taxon>Eukaryota</taxon>
        <taxon>Fungi</taxon>
        <taxon>Dikarya</taxon>
        <taxon>Ascomycota</taxon>
        <taxon>Pezizomycotina</taxon>
        <taxon>Eurotiomycetes</taxon>
        <taxon>Eurotiomycetidae</taxon>
        <taxon>Eurotiales</taxon>
        <taxon>Aspergillaceae</taxon>
        <taxon>Aspergillus</taxon>
        <taxon>Aspergillus subgen. Nidulantes</taxon>
    </lineage>
</organism>
<evidence type="ECO:0000256" key="7">
    <source>
        <dbReference type="SAM" id="MobiDB-lite"/>
    </source>
</evidence>
<evidence type="ECO:0000256" key="2">
    <source>
        <dbReference type="ARBA" id="ARBA00010617"/>
    </source>
</evidence>
<comment type="similarity">
    <text evidence="2 6">Belongs to the cytochrome P450 family.</text>
</comment>
<evidence type="ECO:0000313" key="8">
    <source>
        <dbReference type="EMBL" id="KAL2841283.1"/>
    </source>
</evidence>
<proteinExistence type="inferred from homology"/>
<keyword evidence="9" id="KW-1185">Reference proteome</keyword>
<dbReference type="Proteomes" id="UP001610446">
    <property type="component" value="Unassembled WGS sequence"/>
</dbReference>
<accession>A0ABR4JML4</accession>